<name>A0A811UEY1_CERCA</name>
<comment type="caution">
    <text evidence="2">The sequence shown here is derived from an EMBL/GenBank/DDBJ whole genome shotgun (WGS) entry which is preliminary data.</text>
</comment>
<protein>
    <submittedName>
        <fullName evidence="2">(Mediterranean fruit fly) hypothetical protein</fullName>
    </submittedName>
</protein>
<dbReference type="EMBL" id="CAJHJT010000012">
    <property type="protein sequence ID" value="CAD6997180.1"/>
    <property type="molecule type" value="Genomic_DNA"/>
</dbReference>
<dbReference type="Pfam" id="PF13843">
    <property type="entry name" value="DDE_Tnp_1_7"/>
    <property type="match status" value="1"/>
</dbReference>
<evidence type="ECO:0000313" key="2">
    <source>
        <dbReference type="EMBL" id="CAD6997180.1"/>
    </source>
</evidence>
<feature type="domain" description="PiggyBac transposable element-derived protein" evidence="1">
    <location>
        <begin position="104"/>
        <end position="174"/>
    </location>
</feature>
<reference evidence="2" key="1">
    <citation type="submission" date="2020-11" db="EMBL/GenBank/DDBJ databases">
        <authorList>
            <person name="Whitehead M."/>
        </authorList>
    </citation>
    <scope>NUCLEOTIDE SEQUENCE</scope>
    <source>
        <strain evidence="2">EGII</strain>
    </source>
</reference>
<organism evidence="2 3">
    <name type="scientific">Ceratitis capitata</name>
    <name type="common">Mediterranean fruit fly</name>
    <name type="synonym">Tephritis capitata</name>
    <dbReference type="NCBI Taxonomy" id="7213"/>
    <lineage>
        <taxon>Eukaryota</taxon>
        <taxon>Metazoa</taxon>
        <taxon>Ecdysozoa</taxon>
        <taxon>Arthropoda</taxon>
        <taxon>Hexapoda</taxon>
        <taxon>Insecta</taxon>
        <taxon>Pterygota</taxon>
        <taxon>Neoptera</taxon>
        <taxon>Endopterygota</taxon>
        <taxon>Diptera</taxon>
        <taxon>Brachycera</taxon>
        <taxon>Muscomorpha</taxon>
        <taxon>Tephritoidea</taxon>
        <taxon>Tephritidae</taxon>
        <taxon>Ceratitis</taxon>
        <taxon>Ceratitis</taxon>
    </lineage>
</organism>
<evidence type="ECO:0000313" key="3">
    <source>
        <dbReference type="Proteomes" id="UP000606786"/>
    </source>
</evidence>
<sequence length="213" mass="24862">MLKTNWLLNRTKYWTVMRKLKTKNNMQPLQIFNVKLRPKVSLVKMAQNGKRSKPQAVRASIILCGSDLVQNFQHRFRLRYSKVFFTPNISFISITKTNRNAKIATQKWNAKNPDSKQRVWVDLTSTELDAFIGILFAAGITNNNMQESALLWRSNALPIFRAAMSYRRFLALFSIRKPIIHVLPAFHRPMLVSIEFHKKIHSNPYTFVQTVLK</sequence>
<dbReference type="Proteomes" id="UP000606786">
    <property type="component" value="Unassembled WGS sequence"/>
</dbReference>
<keyword evidence="3" id="KW-1185">Reference proteome</keyword>
<dbReference type="InterPro" id="IPR029526">
    <property type="entry name" value="PGBD"/>
</dbReference>
<accession>A0A811UEY1</accession>
<evidence type="ECO:0000259" key="1">
    <source>
        <dbReference type="Pfam" id="PF13843"/>
    </source>
</evidence>
<proteinExistence type="predicted"/>
<dbReference type="AlphaFoldDB" id="A0A811UEY1"/>
<gene>
    <name evidence="2" type="ORF">CCAP1982_LOCUS5821</name>
</gene>